<feature type="region of interest" description="Disordered" evidence="1">
    <location>
        <begin position="1"/>
        <end position="24"/>
    </location>
</feature>
<evidence type="ECO:0000313" key="3">
    <source>
        <dbReference type="Proteomes" id="UP001152798"/>
    </source>
</evidence>
<feature type="compositionally biased region" description="Basic residues" evidence="1">
    <location>
        <begin position="125"/>
        <end position="148"/>
    </location>
</feature>
<evidence type="ECO:0000313" key="2">
    <source>
        <dbReference type="EMBL" id="CAH1405249.1"/>
    </source>
</evidence>
<keyword evidence="3" id="KW-1185">Reference proteome</keyword>
<dbReference type="EMBL" id="OV725082">
    <property type="protein sequence ID" value="CAH1405249.1"/>
    <property type="molecule type" value="Genomic_DNA"/>
</dbReference>
<protein>
    <submittedName>
        <fullName evidence="2">Uncharacterized protein</fullName>
    </submittedName>
</protein>
<sequence>MFSERSYQAVAHSSYPHQEESPSTRHGLFPLAVRATYINMVSTILPNGVFVEEGSIDSPVNLKYFRSRRNILKAYISLAMSPQPVQSSSNSTKTATLDVFETGPSFAASLVPEVREQPSPDHQRAERHHHRTAGSPRRLKSTWRHQRFQRPFAQTPSP</sequence>
<accession>A0A9P0MU85</accession>
<reference evidence="2" key="1">
    <citation type="submission" date="2022-01" db="EMBL/GenBank/DDBJ databases">
        <authorList>
            <person name="King R."/>
        </authorList>
    </citation>
    <scope>NUCLEOTIDE SEQUENCE</scope>
</reference>
<dbReference type="AlphaFoldDB" id="A0A9P0MU85"/>
<name>A0A9P0MU85_NEZVI</name>
<gene>
    <name evidence="2" type="ORF">NEZAVI_LOCUS13493</name>
</gene>
<proteinExistence type="predicted"/>
<feature type="compositionally biased region" description="Basic and acidic residues" evidence="1">
    <location>
        <begin position="114"/>
        <end position="124"/>
    </location>
</feature>
<feature type="region of interest" description="Disordered" evidence="1">
    <location>
        <begin position="114"/>
        <end position="158"/>
    </location>
</feature>
<dbReference type="Proteomes" id="UP001152798">
    <property type="component" value="Chromosome 6"/>
</dbReference>
<organism evidence="2 3">
    <name type="scientific">Nezara viridula</name>
    <name type="common">Southern green stink bug</name>
    <name type="synonym">Cimex viridulus</name>
    <dbReference type="NCBI Taxonomy" id="85310"/>
    <lineage>
        <taxon>Eukaryota</taxon>
        <taxon>Metazoa</taxon>
        <taxon>Ecdysozoa</taxon>
        <taxon>Arthropoda</taxon>
        <taxon>Hexapoda</taxon>
        <taxon>Insecta</taxon>
        <taxon>Pterygota</taxon>
        <taxon>Neoptera</taxon>
        <taxon>Paraneoptera</taxon>
        <taxon>Hemiptera</taxon>
        <taxon>Heteroptera</taxon>
        <taxon>Panheteroptera</taxon>
        <taxon>Pentatomomorpha</taxon>
        <taxon>Pentatomoidea</taxon>
        <taxon>Pentatomidae</taxon>
        <taxon>Pentatominae</taxon>
        <taxon>Nezara</taxon>
    </lineage>
</organism>
<evidence type="ECO:0000256" key="1">
    <source>
        <dbReference type="SAM" id="MobiDB-lite"/>
    </source>
</evidence>